<dbReference type="PANTHER" id="PTHR48027">
    <property type="entry name" value="HETEROGENEOUS NUCLEAR RIBONUCLEOPROTEIN 87F-RELATED"/>
    <property type="match status" value="1"/>
</dbReference>
<feature type="compositionally biased region" description="Acidic residues" evidence="3">
    <location>
        <begin position="178"/>
        <end position="202"/>
    </location>
</feature>
<evidence type="ECO:0000313" key="5">
    <source>
        <dbReference type="EMBL" id="KAF2480498.1"/>
    </source>
</evidence>
<feature type="region of interest" description="Disordered" evidence="3">
    <location>
        <begin position="318"/>
        <end position="346"/>
    </location>
</feature>
<feature type="region of interest" description="Disordered" evidence="3">
    <location>
        <begin position="1"/>
        <end position="227"/>
    </location>
</feature>
<name>A0A6A6PK90_9PEZI</name>
<feature type="compositionally biased region" description="Acidic residues" evidence="3">
    <location>
        <begin position="114"/>
        <end position="128"/>
    </location>
</feature>
<feature type="compositionally biased region" description="Gly residues" evidence="3">
    <location>
        <begin position="434"/>
        <end position="481"/>
    </location>
</feature>
<evidence type="ECO:0000313" key="6">
    <source>
        <dbReference type="Proteomes" id="UP000799767"/>
    </source>
</evidence>
<dbReference type="Pfam" id="PF00076">
    <property type="entry name" value="RRM_1"/>
    <property type="match status" value="2"/>
</dbReference>
<feature type="region of interest" description="Disordered" evidence="3">
    <location>
        <begin position="417"/>
        <end position="502"/>
    </location>
</feature>
<sequence length="502" mass="52695">MAKDKKGSKTAAPKADVAKPLESVKAGRVTKPLEQAKAAAKDTAKKAAGGVEKAAKKVKKAVEPESESSDDDSDASSVGTSDSSESSDEEVDTKAGAKSKGKVNGKAAKAAESDSSEEDSDESDSDEEVAPKKAAKGKVNGAAAAKDDDSDDSEEDSDESDSDEEEAPKTNGKAAAKDDDDSDSDSDADSSDASSDDDEEEEAKPAPKETGKKRKAEDAIDSTPKKLKAVVEGEEKDATNNLFIGNLSWNIDEEWLYREFETFGDLKNVRIITDRDSGRSKGYGYVEFNSTEKALEALEAMQGTLLDGRNLRVDFSVPRPARDENATPQQRGADRAQKYGDTPKEPSATLFVGNVSFDADESMITELFQEYGTINAVRLPTDRETGAIKGFGYVEFSSIDESKAAFEALQGGDLAGRSMRLDYSTPRSNDSPAGGRGGGRGGRGGFGDRGGRGGFGGRGGGRGGFGDRGGRGGRGGGGSFRGRGNTTNRGGFGDFSGKKVTF</sequence>
<protein>
    <recommendedName>
        <fullName evidence="4">RRM domain-containing protein</fullName>
    </recommendedName>
</protein>
<dbReference type="InterPro" id="IPR000504">
    <property type="entry name" value="RRM_dom"/>
</dbReference>
<evidence type="ECO:0000256" key="3">
    <source>
        <dbReference type="SAM" id="MobiDB-lite"/>
    </source>
</evidence>
<evidence type="ECO:0000259" key="4">
    <source>
        <dbReference type="PROSITE" id="PS50102"/>
    </source>
</evidence>
<dbReference type="SUPFAM" id="SSF54928">
    <property type="entry name" value="RNA-binding domain, RBD"/>
    <property type="match status" value="2"/>
</dbReference>
<dbReference type="Gene3D" id="3.30.70.330">
    <property type="match status" value="2"/>
</dbReference>
<dbReference type="GO" id="GO:0003723">
    <property type="term" value="F:RNA binding"/>
    <property type="evidence" value="ECO:0007669"/>
    <property type="project" value="UniProtKB-UniRule"/>
</dbReference>
<proteinExistence type="predicted"/>
<feature type="compositionally biased region" description="Basic and acidic residues" evidence="3">
    <location>
        <begin position="203"/>
        <end position="218"/>
    </location>
</feature>
<evidence type="ECO:0000256" key="2">
    <source>
        <dbReference type="PROSITE-ProRule" id="PRU00176"/>
    </source>
</evidence>
<dbReference type="OrthoDB" id="439808at2759"/>
<keyword evidence="1 2" id="KW-0694">RNA-binding</keyword>
<feature type="compositionally biased region" description="Acidic residues" evidence="3">
    <location>
        <begin position="64"/>
        <end position="74"/>
    </location>
</feature>
<feature type="compositionally biased region" description="Basic and acidic residues" evidence="3">
    <location>
        <begin position="332"/>
        <end position="344"/>
    </location>
</feature>
<organism evidence="5 6">
    <name type="scientific">Neohortaea acidophila</name>
    <dbReference type="NCBI Taxonomy" id="245834"/>
    <lineage>
        <taxon>Eukaryota</taxon>
        <taxon>Fungi</taxon>
        <taxon>Dikarya</taxon>
        <taxon>Ascomycota</taxon>
        <taxon>Pezizomycotina</taxon>
        <taxon>Dothideomycetes</taxon>
        <taxon>Dothideomycetidae</taxon>
        <taxon>Mycosphaerellales</taxon>
        <taxon>Teratosphaeriaceae</taxon>
        <taxon>Neohortaea</taxon>
    </lineage>
</organism>
<dbReference type="AlphaFoldDB" id="A0A6A6PK90"/>
<feature type="domain" description="RRM" evidence="4">
    <location>
        <begin position="348"/>
        <end position="426"/>
    </location>
</feature>
<dbReference type="InterPro" id="IPR052462">
    <property type="entry name" value="SLIRP/GR-RBP-like"/>
</dbReference>
<dbReference type="RefSeq" id="XP_033587068.1">
    <property type="nucleotide sequence ID" value="XM_033737510.1"/>
</dbReference>
<dbReference type="GeneID" id="54478512"/>
<feature type="domain" description="RRM" evidence="4">
    <location>
        <begin position="240"/>
        <end position="318"/>
    </location>
</feature>
<dbReference type="InterPro" id="IPR012677">
    <property type="entry name" value="Nucleotide-bd_a/b_plait_sf"/>
</dbReference>
<feature type="compositionally biased region" description="Low complexity" evidence="3">
    <location>
        <begin position="75"/>
        <end position="84"/>
    </location>
</feature>
<dbReference type="InterPro" id="IPR035979">
    <property type="entry name" value="RBD_domain_sf"/>
</dbReference>
<reference evidence="5" key="1">
    <citation type="journal article" date="2020" name="Stud. Mycol.">
        <title>101 Dothideomycetes genomes: a test case for predicting lifestyles and emergence of pathogens.</title>
        <authorList>
            <person name="Haridas S."/>
            <person name="Albert R."/>
            <person name="Binder M."/>
            <person name="Bloem J."/>
            <person name="Labutti K."/>
            <person name="Salamov A."/>
            <person name="Andreopoulos B."/>
            <person name="Baker S."/>
            <person name="Barry K."/>
            <person name="Bills G."/>
            <person name="Bluhm B."/>
            <person name="Cannon C."/>
            <person name="Castanera R."/>
            <person name="Culley D."/>
            <person name="Daum C."/>
            <person name="Ezra D."/>
            <person name="Gonzalez J."/>
            <person name="Henrissat B."/>
            <person name="Kuo A."/>
            <person name="Liang C."/>
            <person name="Lipzen A."/>
            <person name="Lutzoni F."/>
            <person name="Magnuson J."/>
            <person name="Mondo S."/>
            <person name="Nolan M."/>
            <person name="Ohm R."/>
            <person name="Pangilinan J."/>
            <person name="Park H.-J."/>
            <person name="Ramirez L."/>
            <person name="Alfaro M."/>
            <person name="Sun H."/>
            <person name="Tritt A."/>
            <person name="Yoshinaga Y."/>
            <person name="Zwiers L.-H."/>
            <person name="Turgeon B."/>
            <person name="Goodwin S."/>
            <person name="Spatafora J."/>
            <person name="Crous P."/>
            <person name="Grigoriev I."/>
        </authorList>
    </citation>
    <scope>NUCLEOTIDE SEQUENCE</scope>
    <source>
        <strain evidence="5">CBS 113389</strain>
    </source>
</reference>
<feature type="compositionally biased region" description="Acidic residues" evidence="3">
    <location>
        <begin position="148"/>
        <end position="166"/>
    </location>
</feature>
<keyword evidence="6" id="KW-1185">Reference proteome</keyword>
<dbReference type="EMBL" id="MU001639">
    <property type="protein sequence ID" value="KAF2480498.1"/>
    <property type="molecule type" value="Genomic_DNA"/>
</dbReference>
<gene>
    <name evidence="5" type="ORF">BDY17DRAFT_326398</name>
</gene>
<accession>A0A6A6PK90</accession>
<dbReference type="Proteomes" id="UP000799767">
    <property type="component" value="Unassembled WGS sequence"/>
</dbReference>
<evidence type="ECO:0000256" key="1">
    <source>
        <dbReference type="ARBA" id="ARBA00022884"/>
    </source>
</evidence>
<dbReference type="SMART" id="SM00360">
    <property type="entry name" value="RRM"/>
    <property type="match status" value="2"/>
</dbReference>
<dbReference type="PROSITE" id="PS50102">
    <property type="entry name" value="RRM"/>
    <property type="match status" value="2"/>
</dbReference>